<protein>
    <submittedName>
        <fullName evidence="6">Type III secretion apparatus protein, HrpE/YscL family</fullName>
    </submittedName>
</protein>
<evidence type="ECO:0000256" key="4">
    <source>
        <dbReference type="ARBA" id="ARBA00022927"/>
    </source>
</evidence>
<dbReference type="AlphaFoldDB" id="A0A0T9LSN1"/>
<evidence type="ECO:0000256" key="1">
    <source>
        <dbReference type="ARBA" id="ARBA00004496"/>
    </source>
</evidence>
<evidence type="ECO:0000256" key="3">
    <source>
        <dbReference type="ARBA" id="ARBA00022490"/>
    </source>
</evidence>
<dbReference type="Proteomes" id="UP000045824">
    <property type="component" value="Unassembled WGS sequence"/>
</dbReference>
<accession>A0A0T9LSN1</accession>
<name>A0A0T9LSN1_YERKR</name>
<evidence type="ECO:0000256" key="2">
    <source>
        <dbReference type="ARBA" id="ARBA00022448"/>
    </source>
</evidence>
<evidence type="ECO:0000313" key="7">
    <source>
        <dbReference type="Proteomes" id="UP000045824"/>
    </source>
</evidence>
<dbReference type="Gene3D" id="1.20.5.620">
    <property type="entry name" value="F1F0 ATP synthase subunit B, membrane domain"/>
    <property type="match status" value="1"/>
</dbReference>
<dbReference type="GO" id="GO:0005737">
    <property type="term" value="C:cytoplasm"/>
    <property type="evidence" value="ECO:0007669"/>
    <property type="project" value="UniProtKB-SubCell"/>
</dbReference>
<keyword evidence="2" id="KW-0813">Transport</keyword>
<gene>
    <name evidence="6" type="ORF">ERS008491_03288</name>
</gene>
<dbReference type="RefSeq" id="WP_049563237.1">
    <property type="nucleotide sequence ID" value="NZ_CABHXV010000006.1"/>
</dbReference>
<organism evidence="6 7">
    <name type="scientific">Yersinia kristensenii</name>
    <dbReference type="NCBI Taxonomy" id="28152"/>
    <lineage>
        <taxon>Bacteria</taxon>
        <taxon>Pseudomonadati</taxon>
        <taxon>Pseudomonadota</taxon>
        <taxon>Gammaproteobacteria</taxon>
        <taxon>Enterobacterales</taxon>
        <taxon>Yersiniaceae</taxon>
        <taxon>Yersinia</taxon>
    </lineage>
</organism>
<evidence type="ECO:0000313" key="6">
    <source>
        <dbReference type="EMBL" id="CNF20673.1"/>
    </source>
</evidence>
<reference evidence="6 7" key="1">
    <citation type="submission" date="2015-03" db="EMBL/GenBank/DDBJ databases">
        <authorList>
            <person name="Murphy D."/>
        </authorList>
    </citation>
    <scope>NUCLEOTIDE SEQUENCE [LARGE SCALE GENOMIC DNA]</scope>
    <source>
        <strain evidence="6 7">FCF326</strain>
    </source>
</reference>
<dbReference type="EMBL" id="CPYI01000015">
    <property type="protein sequence ID" value="CNF20673.1"/>
    <property type="molecule type" value="Genomic_DNA"/>
</dbReference>
<dbReference type="NCBIfam" id="TIGR02499">
    <property type="entry name" value="HrpE_YscL_not"/>
    <property type="match status" value="1"/>
</dbReference>
<proteinExistence type="inferred from homology"/>
<comment type="similarity">
    <text evidence="5">Belongs to the SctL stator family.</text>
</comment>
<keyword evidence="3" id="KW-0963">Cytoplasm</keyword>
<comment type="subcellular location">
    <subcellularLocation>
        <location evidence="1">Cytoplasm</location>
    </subcellularLocation>
</comment>
<keyword evidence="4" id="KW-0653">Protein transport</keyword>
<dbReference type="GO" id="GO:0030254">
    <property type="term" value="P:protein secretion by the type III secretion system"/>
    <property type="evidence" value="ECO:0007669"/>
    <property type="project" value="InterPro"/>
</dbReference>
<dbReference type="InterPro" id="IPR012842">
    <property type="entry name" value="T3SS_SctL/SctL2"/>
</dbReference>
<evidence type="ECO:0000256" key="5">
    <source>
        <dbReference type="ARBA" id="ARBA00024335"/>
    </source>
</evidence>
<sequence length="225" mass="24654">MNPFQIRVEKFDFSLPLGGVIPAAQLQEMVLHRDIVSDAHTQAADIVQSAQAESARLLAQAQQQADKLLEQTRSQLEIDVLAQHVSWLVAAEQLESLLITQTRELILAAIASVVTAWAGEQEASQILIHRLGAQVEKMAHDDAQVLHGLMLRVHPQHLSAVASALGARVQCVADENMAADQAQLGSPMLQLTLSLQRHLSQLLLWLQESPKQEFISSGAVYDKCP</sequence>